<protein>
    <submittedName>
        <fullName evidence="5">Transcriptional regulator, LacI family</fullName>
    </submittedName>
</protein>
<dbReference type="SUPFAM" id="SSF53822">
    <property type="entry name" value="Periplasmic binding protein-like I"/>
    <property type="match status" value="1"/>
</dbReference>
<dbReference type="PANTHER" id="PTHR30146">
    <property type="entry name" value="LACI-RELATED TRANSCRIPTIONAL REPRESSOR"/>
    <property type="match status" value="1"/>
</dbReference>
<dbReference type="Gene3D" id="1.10.260.40">
    <property type="entry name" value="lambda repressor-like DNA-binding domains"/>
    <property type="match status" value="1"/>
</dbReference>
<dbReference type="RefSeq" id="WP_090388910.1">
    <property type="nucleotide sequence ID" value="NZ_FMZO01000002.1"/>
</dbReference>
<accession>A0A1G6LAT8</accession>
<reference evidence="6" key="1">
    <citation type="submission" date="2016-10" db="EMBL/GenBank/DDBJ databases">
        <authorList>
            <person name="Varghese N."/>
            <person name="Submissions S."/>
        </authorList>
    </citation>
    <scope>NUCLEOTIDE SEQUENCE [LARGE SCALE GENOMIC DNA]</scope>
    <source>
        <strain evidence="6">DSM 25811 / CCM 8410 / LMG 26954 / E90</strain>
    </source>
</reference>
<dbReference type="InterPro" id="IPR028082">
    <property type="entry name" value="Peripla_BP_I"/>
</dbReference>
<evidence type="ECO:0000256" key="3">
    <source>
        <dbReference type="ARBA" id="ARBA00023163"/>
    </source>
</evidence>
<dbReference type="InterPro" id="IPR001761">
    <property type="entry name" value="Peripla_BP/Lac1_sug-bd_dom"/>
</dbReference>
<name>A0A1G6LAT8_NIADE</name>
<dbReference type="Gene3D" id="3.40.50.2300">
    <property type="match status" value="2"/>
</dbReference>
<dbReference type="SUPFAM" id="SSF47413">
    <property type="entry name" value="lambda repressor-like DNA-binding domains"/>
    <property type="match status" value="1"/>
</dbReference>
<dbReference type="Pfam" id="PF00532">
    <property type="entry name" value="Peripla_BP_1"/>
    <property type="match status" value="1"/>
</dbReference>
<dbReference type="CDD" id="cd06267">
    <property type="entry name" value="PBP1_LacI_sugar_binding-like"/>
    <property type="match status" value="1"/>
</dbReference>
<keyword evidence="2" id="KW-0238">DNA-binding</keyword>
<dbReference type="GO" id="GO:0003700">
    <property type="term" value="F:DNA-binding transcription factor activity"/>
    <property type="evidence" value="ECO:0007669"/>
    <property type="project" value="TreeGrafter"/>
</dbReference>
<dbReference type="GO" id="GO:0000976">
    <property type="term" value="F:transcription cis-regulatory region binding"/>
    <property type="evidence" value="ECO:0007669"/>
    <property type="project" value="TreeGrafter"/>
</dbReference>
<dbReference type="Pfam" id="PF00356">
    <property type="entry name" value="LacI"/>
    <property type="match status" value="1"/>
</dbReference>
<organism evidence="5 6">
    <name type="scientific">Niabella drilacis (strain DSM 25811 / CCM 8410 / CCUG 62505 / LMG 26954 / E90)</name>
    <dbReference type="NCBI Taxonomy" id="1285928"/>
    <lineage>
        <taxon>Bacteria</taxon>
        <taxon>Pseudomonadati</taxon>
        <taxon>Bacteroidota</taxon>
        <taxon>Chitinophagia</taxon>
        <taxon>Chitinophagales</taxon>
        <taxon>Chitinophagaceae</taxon>
        <taxon>Niabella</taxon>
    </lineage>
</organism>
<evidence type="ECO:0000313" key="5">
    <source>
        <dbReference type="EMBL" id="SDC40400.1"/>
    </source>
</evidence>
<gene>
    <name evidence="5" type="ORF">SAMN04487894_102287</name>
</gene>
<dbReference type="EMBL" id="FMZO01000002">
    <property type="protein sequence ID" value="SDC40400.1"/>
    <property type="molecule type" value="Genomic_DNA"/>
</dbReference>
<dbReference type="STRING" id="1285928.SAMN04487894_102287"/>
<dbReference type="SMART" id="SM00354">
    <property type="entry name" value="HTH_LACI"/>
    <property type="match status" value="1"/>
</dbReference>
<dbReference type="PROSITE" id="PS50932">
    <property type="entry name" value="HTH_LACI_2"/>
    <property type="match status" value="1"/>
</dbReference>
<dbReference type="OrthoDB" id="9803256at2"/>
<sequence length="349" mass="39057">MEKQVTIYDLARALNLSTATISRALDDSPLVKLRTREMIRAMAEKMGYRQNLIASNLRKQQSRTIGVLLHEVNSHFATSVLSGIEKITTKERYDILIAHSGEDGAREIANTRNLFNKRVDGLIVSLAMTTSSMDHFSPFFEQGIPVVFFDRIIKKMPCSKIVIDNLKAGYQATAHLLDQGYRRIAHITASLQRNVYEDRFKGYKKALADHRIPFVPELVETCSLNREDTLEALNKLLLQKPDAFFITNDFAAAVCMDALQQKGIRIPGDMGMIGFNNDILGSLISPKLSTIDYPGLLMGETAAQTLMEKIKTKKNGKAILESKNITIPSTLIIRESTGKKDRPGRSRKA</sequence>
<dbReference type="AlphaFoldDB" id="A0A1G6LAT8"/>
<evidence type="ECO:0000256" key="2">
    <source>
        <dbReference type="ARBA" id="ARBA00023125"/>
    </source>
</evidence>
<evidence type="ECO:0000313" key="6">
    <source>
        <dbReference type="Proteomes" id="UP000198757"/>
    </source>
</evidence>
<dbReference type="PANTHER" id="PTHR30146:SF109">
    <property type="entry name" value="HTH-TYPE TRANSCRIPTIONAL REGULATOR GALS"/>
    <property type="match status" value="1"/>
</dbReference>
<keyword evidence="6" id="KW-1185">Reference proteome</keyword>
<evidence type="ECO:0000256" key="1">
    <source>
        <dbReference type="ARBA" id="ARBA00023015"/>
    </source>
</evidence>
<dbReference type="InterPro" id="IPR000843">
    <property type="entry name" value="HTH_LacI"/>
</dbReference>
<keyword evidence="3" id="KW-0804">Transcription</keyword>
<keyword evidence="1" id="KW-0805">Transcription regulation</keyword>
<proteinExistence type="predicted"/>
<evidence type="ECO:0000259" key="4">
    <source>
        <dbReference type="PROSITE" id="PS50932"/>
    </source>
</evidence>
<dbReference type="Proteomes" id="UP000198757">
    <property type="component" value="Unassembled WGS sequence"/>
</dbReference>
<feature type="domain" description="HTH lacI-type" evidence="4">
    <location>
        <begin position="5"/>
        <end position="59"/>
    </location>
</feature>
<dbReference type="InterPro" id="IPR010982">
    <property type="entry name" value="Lambda_DNA-bd_dom_sf"/>
</dbReference>
<dbReference type="CDD" id="cd01392">
    <property type="entry name" value="HTH_LacI"/>
    <property type="match status" value="1"/>
</dbReference>